<dbReference type="Proteomes" id="UP000267096">
    <property type="component" value="Unassembled WGS sequence"/>
</dbReference>
<protein>
    <submittedName>
        <fullName evidence="4">COesterase domain-containing protein</fullName>
    </submittedName>
</protein>
<accession>A0A0M3JGM7</accession>
<dbReference type="EMBL" id="UYRR01014435">
    <property type="protein sequence ID" value="VDK27285.1"/>
    <property type="molecule type" value="Genomic_DNA"/>
</dbReference>
<dbReference type="OrthoDB" id="19653at2759"/>
<dbReference type="InterPro" id="IPR029058">
    <property type="entry name" value="AB_hydrolase_fold"/>
</dbReference>
<proteinExistence type="predicted"/>
<evidence type="ECO:0000259" key="1">
    <source>
        <dbReference type="Pfam" id="PF00135"/>
    </source>
</evidence>
<sequence length="121" mass="14320">MNSTRRVRNALMLHARQIGWKYPENGEDIWQFCDEKAMNRDMIEYLKEKRASALSLGVRSLRKRKDNIYGIDFTPVYDRDFFPEPIEELRKTAPKKKCITGTTEYEGLFFGRRLLHISKSS</sequence>
<dbReference type="PANTHER" id="PTHR44590">
    <property type="entry name" value="CARBOXYLIC ESTER HYDROLASE-RELATED"/>
    <property type="match status" value="1"/>
</dbReference>
<dbReference type="WBParaSite" id="ASIM_0000678201-mRNA-1">
    <property type="protein sequence ID" value="ASIM_0000678201-mRNA-1"/>
    <property type="gene ID" value="ASIM_0000678201"/>
</dbReference>
<dbReference type="AlphaFoldDB" id="A0A0M3JGM7"/>
<organism evidence="4">
    <name type="scientific">Anisakis simplex</name>
    <name type="common">Herring worm</name>
    <dbReference type="NCBI Taxonomy" id="6269"/>
    <lineage>
        <taxon>Eukaryota</taxon>
        <taxon>Metazoa</taxon>
        <taxon>Ecdysozoa</taxon>
        <taxon>Nematoda</taxon>
        <taxon>Chromadorea</taxon>
        <taxon>Rhabditida</taxon>
        <taxon>Spirurina</taxon>
        <taxon>Ascaridomorpha</taxon>
        <taxon>Ascaridoidea</taxon>
        <taxon>Anisakidae</taxon>
        <taxon>Anisakis</taxon>
        <taxon>Anisakis simplex complex</taxon>
    </lineage>
</organism>
<name>A0A0M3JGM7_ANISI</name>
<reference evidence="2 3" key="2">
    <citation type="submission" date="2018-11" db="EMBL/GenBank/DDBJ databases">
        <authorList>
            <consortium name="Pathogen Informatics"/>
        </authorList>
    </citation>
    <scope>NUCLEOTIDE SEQUENCE [LARGE SCALE GENOMIC DNA]</scope>
</reference>
<feature type="domain" description="Carboxylesterase type B" evidence="1">
    <location>
        <begin position="33"/>
        <end position="115"/>
    </location>
</feature>
<reference evidence="4" key="1">
    <citation type="submission" date="2017-02" db="UniProtKB">
        <authorList>
            <consortium name="WormBaseParasite"/>
        </authorList>
    </citation>
    <scope>IDENTIFICATION</scope>
</reference>
<dbReference type="Gene3D" id="3.40.50.1820">
    <property type="entry name" value="alpha/beta hydrolase"/>
    <property type="match status" value="1"/>
</dbReference>
<evidence type="ECO:0000313" key="4">
    <source>
        <dbReference type="WBParaSite" id="ASIM_0000678201-mRNA-1"/>
    </source>
</evidence>
<dbReference type="InterPro" id="IPR002018">
    <property type="entry name" value="CarbesteraseB"/>
</dbReference>
<dbReference type="SUPFAM" id="SSF53474">
    <property type="entry name" value="alpha/beta-Hydrolases"/>
    <property type="match status" value="1"/>
</dbReference>
<gene>
    <name evidence="2" type="ORF">ASIM_LOCUS6556</name>
</gene>
<evidence type="ECO:0000313" key="3">
    <source>
        <dbReference type="Proteomes" id="UP000267096"/>
    </source>
</evidence>
<keyword evidence="3" id="KW-1185">Reference proteome</keyword>
<evidence type="ECO:0000313" key="2">
    <source>
        <dbReference type="EMBL" id="VDK27285.1"/>
    </source>
</evidence>
<dbReference type="Pfam" id="PF00135">
    <property type="entry name" value="COesterase"/>
    <property type="match status" value="1"/>
</dbReference>
<dbReference type="PANTHER" id="PTHR44590:SF3">
    <property type="entry name" value="CARBOXYLESTERASE TYPE B DOMAIN-CONTAINING PROTEIN"/>
    <property type="match status" value="1"/>
</dbReference>